<evidence type="ECO:0000313" key="1">
    <source>
        <dbReference type="EMBL" id="MBM6575295.1"/>
    </source>
</evidence>
<name>A0ABS2D309_9SPHN</name>
<evidence type="ECO:0000313" key="2">
    <source>
        <dbReference type="Proteomes" id="UP000763641"/>
    </source>
</evidence>
<gene>
    <name evidence="1" type="ORF">ILT43_02850</name>
</gene>
<dbReference type="RefSeq" id="WP_204194058.1">
    <property type="nucleotide sequence ID" value="NZ_JAFEMC010000001.1"/>
</dbReference>
<protein>
    <submittedName>
        <fullName evidence="1">Uncharacterized protein</fullName>
    </submittedName>
</protein>
<comment type="caution">
    <text evidence="1">The sequence shown here is derived from an EMBL/GenBank/DDBJ whole genome shotgun (WGS) entry which is preliminary data.</text>
</comment>
<reference evidence="1 2" key="1">
    <citation type="submission" date="2020-12" db="EMBL/GenBank/DDBJ databases">
        <title>Sphingomonas sp.</title>
        <authorList>
            <person name="Kim M.K."/>
        </authorList>
    </citation>
    <scope>NUCLEOTIDE SEQUENCE [LARGE SCALE GENOMIC DNA]</scope>
    <source>
        <strain evidence="1 2">BT552</strain>
    </source>
</reference>
<sequence>MLVLAARSPMTLGAAEMFRRVDEHGGDIVVARIRDDEAVTVDLAMRHLGGVEIVRAMRPCRLKGVLWLAAPKRELWASLTGRGIGLCAQRP</sequence>
<proteinExistence type="predicted"/>
<dbReference type="EMBL" id="JAFEMC010000001">
    <property type="protein sequence ID" value="MBM6575295.1"/>
    <property type="molecule type" value="Genomic_DNA"/>
</dbReference>
<dbReference type="Proteomes" id="UP000763641">
    <property type="component" value="Unassembled WGS sequence"/>
</dbReference>
<accession>A0ABS2D309</accession>
<organism evidence="1 2">
    <name type="scientific">Sphingomonas longa</name>
    <dbReference type="NCBI Taxonomy" id="2778730"/>
    <lineage>
        <taxon>Bacteria</taxon>
        <taxon>Pseudomonadati</taxon>
        <taxon>Pseudomonadota</taxon>
        <taxon>Alphaproteobacteria</taxon>
        <taxon>Sphingomonadales</taxon>
        <taxon>Sphingomonadaceae</taxon>
        <taxon>Sphingomonas</taxon>
    </lineage>
</organism>
<keyword evidence="2" id="KW-1185">Reference proteome</keyword>